<dbReference type="GO" id="GO:0000978">
    <property type="term" value="F:RNA polymerase II cis-regulatory region sequence-specific DNA binding"/>
    <property type="evidence" value="ECO:0007669"/>
    <property type="project" value="TreeGrafter"/>
</dbReference>
<name>A0AAE0HF36_9PEZI</name>
<keyword evidence="4" id="KW-0804">Transcription</keyword>
<feature type="region of interest" description="Disordered" evidence="6">
    <location>
        <begin position="117"/>
        <end position="181"/>
    </location>
</feature>
<keyword evidence="5" id="KW-0539">Nucleus</keyword>
<dbReference type="PANTHER" id="PTHR47424:SF3">
    <property type="entry name" value="REGULATORY PROTEIN GAL4"/>
    <property type="match status" value="1"/>
</dbReference>
<feature type="domain" description="Zn(2)-C6 fungal-type" evidence="7">
    <location>
        <begin position="25"/>
        <end position="57"/>
    </location>
</feature>
<sequence length="386" mass="42965">MGTPQHTFVAETGQPLQRRRKARLACNPCRARKTGCDGRKPVCSACSLRGWDDKCGYPDSVMQPSAALTLVELDRRLQRLESDARTDPNPNVPRRASPNAAPSVDACLTRSFIGSSSGPAASVGDDNKEHQAPADPYGSDQPAGTTNMTFMRQGLDVAGPRHSHDSTARSESPASGAESPTFPDLAGFAMQTLEQPLDEIDPHALVLPPRHFADELLRWYWLNFHSIFPFLHWPMFKARYQAVWKEKAASSPTFDDLLFYATLNMVLATACLRNEIIPLDQRHYYGDEFYKRSLRLMSAETLDAASIPIVQLLLLRGVYLYFAGRADRCWLMSGAAIRVAIGLGLHTTPKRQLSQVEREMRRRVWFGGCVSLDQYGARPESSPRAV</sequence>
<keyword evidence="3" id="KW-0238">DNA-binding</keyword>
<accession>A0AAE0HF36</accession>
<dbReference type="GeneID" id="87837559"/>
<proteinExistence type="predicted"/>
<evidence type="ECO:0000256" key="6">
    <source>
        <dbReference type="SAM" id="MobiDB-lite"/>
    </source>
</evidence>
<keyword evidence="9" id="KW-1185">Reference proteome</keyword>
<dbReference type="GO" id="GO:0000981">
    <property type="term" value="F:DNA-binding transcription factor activity, RNA polymerase II-specific"/>
    <property type="evidence" value="ECO:0007669"/>
    <property type="project" value="InterPro"/>
</dbReference>
<dbReference type="SMART" id="SM00066">
    <property type="entry name" value="GAL4"/>
    <property type="match status" value="1"/>
</dbReference>
<dbReference type="InterPro" id="IPR051127">
    <property type="entry name" value="Fungal_SecMet_Regulators"/>
</dbReference>
<feature type="region of interest" description="Disordered" evidence="6">
    <location>
        <begin position="81"/>
        <end position="103"/>
    </location>
</feature>
<evidence type="ECO:0000256" key="5">
    <source>
        <dbReference type="ARBA" id="ARBA00023242"/>
    </source>
</evidence>
<dbReference type="CDD" id="cd12148">
    <property type="entry name" value="fungal_TF_MHR"/>
    <property type="match status" value="1"/>
</dbReference>
<dbReference type="Pfam" id="PF04082">
    <property type="entry name" value="Fungal_trans"/>
    <property type="match status" value="1"/>
</dbReference>
<evidence type="ECO:0000256" key="3">
    <source>
        <dbReference type="ARBA" id="ARBA00023125"/>
    </source>
</evidence>
<dbReference type="EMBL" id="JAUEPN010000004">
    <property type="protein sequence ID" value="KAK3295393.1"/>
    <property type="molecule type" value="Genomic_DNA"/>
</dbReference>
<protein>
    <submittedName>
        <fullName evidence="8">Fungal-specific transcription factor domain-containing protein</fullName>
    </submittedName>
</protein>
<dbReference type="SUPFAM" id="SSF57701">
    <property type="entry name" value="Zn2/Cys6 DNA-binding domain"/>
    <property type="match status" value="1"/>
</dbReference>
<dbReference type="Gene3D" id="4.10.240.10">
    <property type="entry name" value="Zn(2)-C6 fungal-type DNA-binding domain"/>
    <property type="match status" value="1"/>
</dbReference>
<keyword evidence="2" id="KW-0805">Transcription regulation</keyword>
<organism evidence="8 9">
    <name type="scientific">Chaetomium fimeti</name>
    <dbReference type="NCBI Taxonomy" id="1854472"/>
    <lineage>
        <taxon>Eukaryota</taxon>
        <taxon>Fungi</taxon>
        <taxon>Dikarya</taxon>
        <taxon>Ascomycota</taxon>
        <taxon>Pezizomycotina</taxon>
        <taxon>Sordariomycetes</taxon>
        <taxon>Sordariomycetidae</taxon>
        <taxon>Sordariales</taxon>
        <taxon>Chaetomiaceae</taxon>
        <taxon>Chaetomium</taxon>
    </lineage>
</organism>
<evidence type="ECO:0000259" key="7">
    <source>
        <dbReference type="PROSITE" id="PS50048"/>
    </source>
</evidence>
<dbReference type="InterPro" id="IPR001138">
    <property type="entry name" value="Zn2Cys6_DnaBD"/>
</dbReference>
<dbReference type="PROSITE" id="PS00463">
    <property type="entry name" value="ZN2_CY6_FUNGAL_1"/>
    <property type="match status" value="1"/>
</dbReference>
<dbReference type="RefSeq" id="XP_062658907.1">
    <property type="nucleotide sequence ID" value="XM_062800611.1"/>
</dbReference>
<evidence type="ECO:0000256" key="4">
    <source>
        <dbReference type="ARBA" id="ARBA00023163"/>
    </source>
</evidence>
<evidence type="ECO:0000256" key="1">
    <source>
        <dbReference type="ARBA" id="ARBA00022723"/>
    </source>
</evidence>
<gene>
    <name evidence="8" type="ORF">B0H64DRAFT_323441</name>
</gene>
<comment type="caution">
    <text evidence="8">The sequence shown here is derived from an EMBL/GenBank/DDBJ whole genome shotgun (WGS) entry which is preliminary data.</text>
</comment>
<dbReference type="GO" id="GO:0008270">
    <property type="term" value="F:zinc ion binding"/>
    <property type="evidence" value="ECO:0007669"/>
    <property type="project" value="InterPro"/>
</dbReference>
<dbReference type="PANTHER" id="PTHR47424">
    <property type="entry name" value="REGULATORY PROTEIN GAL4"/>
    <property type="match status" value="1"/>
</dbReference>
<dbReference type="GO" id="GO:0006351">
    <property type="term" value="P:DNA-templated transcription"/>
    <property type="evidence" value="ECO:0007669"/>
    <property type="project" value="InterPro"/>
</dbReference>
<keyword evidence="1" id="KW-0479">Metal-binding</keyword>
<reference evidence="8" key="1">
    <citation type="journal article" date="2023" name="Mol. Phylogenet. Evol.">
        <title>Genome-scale phylogeny and comparative genomics of the fungal order Sordariales.</title>
        <authorList>
            <person name="Hensen N."/>
            <person name="Bonometti L."/>
            <person name="Westerberg I."/>
            <person name="Brannstrom I.O."/>
            <person name="Guillou S."/>
            <person name="Cros-Aarteil S."/>
            <person name="Calhoun S."/>
            <person name="Haridas S."/>
            <person name="Kuo A."/>
            <person name="Mondo S."/>
            <person name="Pangilinan J."/>
            <person name="Riley R."/>
            <person name="LaButti K."/>
            <person name="Andreopoulos B."/>
            <person name="Lipzen A."/>
            <person name="Chen C."/>
            <person name="Yan M."/>
            <person name="Daum C."/>
            <person name="Ng V."/>
            <person name="Clum A."/>
            <person name="Steindorff A."/>
            <person name="Ohm R.A."/>
            <person name="Martin F."/>
            <person name="Silar P."/>
            <person name="Natvig D.O."/>
            <person name="Lalanne C."/>
            <person name="Gautier V."/>
            <person name="Ament-Velasquez S.L."/>
            <person name="Kruys A."/>
            <person name="Hutchinson M.I."/>
            <person name="Powell A.J."/>
            <person name="Barry K."/>
            <person name="Miller A.N."/>
            <person name="Grigoriev I.V."/>
            <person name="Debuchy R."/>
            <person name="Gladieux P."/>
            <person name="Hiltunen Thoren M."/>
            <person name="Johannesson H."/>
        </authorList>
    </citation>
    <scope>NUCLEOTIDE SEQUENCE</scope>
    <source>
        <strain evidence="8">CBS 168.71</strain>
    </source>
</reference>
<dbReference type="Pfam" id="PF00172">
    <property type="entry name" value="Zn_clus"/>
    <property type="match status" value="1"/>
</dbReference>
<dbReference type="Proteomes" id="UP001278766">
    <property type="component" value="Unassembled WGS sequence"/>
</dbReference>
<reference evidence="8" key="2">
    <citation type="submission" date="2023-06" db="EMBL/GenBank/DDBJ databases">
        <authorList>
            <consortium name="Lawrence Berkeley National Laboratory"/>
            <person name="Haridas S."/>
            <person name="Hensen N."/>
            <person name="Bonometti L."/>
            <person name="Westerberg I."/>
            <person name="Brannstrom I.O."/>
            <person name="Guillou S."/>
            <person name="Cros-Aarteil S."/>
            <person name="Calhoun S."/>
            <person name="Kuo A."/>
            <person name="Mondo S."/>
            <person name="Pangilinan J."/>
            <person name="Riley R."/>
            <person name="Labutti K."/>
            <person name="Andreopoulos B."/>
            <person name="Lipzen A."/>
            <person name="Chen C."/>
            <person name="Yanf M."/>
            <person name="Daum C."/>
            <person name="Ng V."/>
            <person name="Clum A."/>
            <person name="Steindorff A."/>
            <person name="Ohm R."/>
            <person name="Martin F."/>
            <person name="Silar P."/>
            <person name="Natvig D."/>
            <person name="Lalanne C."/>
            <person name="Gautier V."/>
            <person name="Ament-Velasquez S.L."/>
            <person name="Kruys A."/>
            <person name="Hutchinson M.I."/>
            <person name="Powell A.J."/>
            <person name="Barry K."/>
            <person name="Miller A.N."/>
            <person name="Grigoriev I.V."/>
            <person name="Debuchy R."/>
            <person name="Gladieux P."/>
            <person name="Thoren M.H."/>
            <person name="Johannesson H."/>
        </authorList>
    </citation>
    <scope>NUCLEOTIDE SEQUENCE</scope>
    <source>
        <strain evidence="8">CBS 168.71</strain>
    </source>
</reference>
<dbReference type="GO" id="GO:0000435">
    <property type="term" value="P:positive regulation of transcription from RNA polymerase II promoter by galactose"/>
    <property type="evidence" value="ECO:0007669"/>
    <property type="project" value="TreeGrafter"/>
</dbReference>
<dbReference type="InterPro" id="IPR007219">
    <property type="entry name" value="XnlR_reg_dom"/>
</dbReference>
<evidence type="ECO:0000256" key="2">
    <source>
        <dbReference type="ARBA" id="ARBA00023015"/>
    </source>
</evidence>
<dbReference type="AlphaFoldDB" id="A0AAE0HF36"/>
<dbReference type="CDD" id="cd00067">
    <property type="entry name" value="GAL4"/>
    <property type="match status" value="1"/>
</dbReference>
<dbReference type="InterPro" id="IPR036864">
    <property type="entry name" value="Zn2-C6_fun-type_DNA-bd_sf"/>
</dbReference>
<evidence type="ECO:0000313" key="8">
    <source>
        <dbReference type="EMBL" id="KAK3295393.1"/>
    </source>
</evidence>
<dbReference type="GO" id="GO:0005634">
    <property type="term" value="C:nucleus"/>
    <property type="evidence" value="ECO:0007669"/>
    <property type="project" value="TreeGrafter"/>
</dbReference>
<dbReference type="PROSITE" id="PS50048">
    <property type="entry name" value="ZN2_CY6_FUNGAL_2"/>
    <property type="match status" value="1"/>
</dbReference>
<evidence type="ECO:0000313" key="9">
    <source>
        <dbReference type="Proteomes" id="UP001278766"/>
    </source>
</evidence>